<proteinExistence type="predicted"/>
<sequence length="178" mass="20372">MHRTDQQQLIATLKPDDNDNNNTLKSIKVNTTGGITVSSLRPLCILIAKHIKHNEIPSGVFRLFRPIIDTRTSAHVSFQQVAAEPADPAIQESNVKQKFFMKSTQDWNPSLDLQQPQNRRDCNGAEHTRSTGYNYYLDKHRCIYGLKEFSGFFTSLAMQKQGTDVRKKIMPQHVFQLQ</sequence>
<organism evidence="1 2">
    <name type="scientific">Cladorrhinum samala</name>
    <dbReference type="NCBI Taxonomy" id="585594"/>
    <lineage>
        <taxon>Eukaryota</taxon>
        <taxon>Fungi</taxon>
        <taxon>Dikarya</taxon>
        <taxon>Ascomycota</taxon>
        <taxon>Pezizomycotina</taxon>
        <taxon>Sordariomycetes</taxon>
        <taxon>Sordariomycetidae</taxon>
        <taxon>Sordariales</taxon>
        <taxon>Podosporaceae</taxon>
        <taxon>Cladorrhinum</taxon>
    </lineage>
</organism>
<accession>A0AAV9HDU4</accession>
<dbReference type="AlphaFoldDB" id="A0AAV9HDU4"/>
<reference evidence="1" key="2">
    <citation type="submission" date="2023-06" db="EMBL/GenBank/DDBJ databases">
        <authorList>
            <consortium name="Lawrence Berkeley National Laboratory"/>
            <person name="Mondo S.J."/>
            <person name="Hensen N."/>
            <person name="Bonometti L."/>
            <person name="Westerberg I."/>
            <person name="Brannstrom I.O."/>
            <person name="Guillou S."/>
            <person name="Cros-Aarteil S."/>
            <person name="Calhoun S."/>
            <person name="Haridas S."/>
            <person name="Kuo A."/>
            <person name="Pangilinan J."/>
            <person name="Riley R."/>
            <person name="Labutti K."/>
            <person name="Andreopoulos B."/>
            <person name="Lipzen A."/>
            <person name="Chen C."/>
            <person name="Yanf M."/>
            <person name="Daum C."/>
            <person name="Ng V."/>
            <person name="Clum A."/>
            <person name="Steindorff A."/>
            <person name="Ohm R."/>
            <person name="Martin F."/>
            <person name="Silar P."/>
            <person name="Natvig D."/>
            <person name="Lalanne C."/>
            <person name="Gautier V."/>
            <person name="Ament-Velasquez S.L."/>
            <person name="Kruys A."/>
            <person name="Hutchinson M.I."/>
            <person name="Powell A.J."/>
            <person name="Barry K."/>
            <person name="Miller A.N."/>
            <person name="Grigoriev I.V."/>
            <person name="Debuchy R."/>
            <person name="Gladieux P."/>
            <person name="Thoren M.H."/>
            <person name="Johannesson H."/>
        </authorList>
    </citation>
    <scope>NUCLEOTIDE SEQUENCE</scope>
    <source>
        <strain evidence="1">PSN324</strain>
    </source>
</reference>
<gene>
    <name evidence="1" type="ORF">QBC42DRAFT_300050</name>
</gene>
<dbReference type="EMBL" id="MU865059">
    <property type="protein sequence ID" value="KAK4458712.1"/>
    <property type="molecule type" value="Genomic_DNA"/>
</dbReference>
<protein>
    <submittedName>
        <fullName evidence="1">Uncharacterized protein</fullName>
    </submittedName>
</protein>
<reference evidence="1" key="1">
    <citation type="journal article" date="2023" name="Mol. Phylogenet. Evol.">
        <title>Genome-scale phylogeny and comparative genomics of the fungal order Sordariales.</title>
        <authorList>
            <person name="Hensen N."/>
            <person name="Bonometti L."/>
            <person name="Westerberg I."/>
            <person name="Brannstrom I.O."/>
            <person name="Guillou S."/>
            <person name="Cros-Aarteil S."/>
            <person name="Calhoun S."/>
            <person name="Haridas S."/>
            <person name="Kuo A."/>
            <person name="Mondo S."/>
            <person name="Pangilinan J."/>
            <person name="Riley R."/>
            <person name="LaButti K."/>
            <person name="Andreopoulos B."/>
            <person name="Lipzen A."/>
            <person name="Chen C."/>
            <person name="Yan M."/>
            <person name="Daum C."/>
            <person name="Ng V."/>
            <person name="Clum A."/>
            <person name="Steindorff A."/>
            <person name="Ohm R.A."/>
            <person name="Martin F."/>
            <person name="Silar P."/>
            <person name="Natvig D.O."/>
            <person name="Lalanne C."/>
            <person name="Gautier V."/>
            <person name="Ament-Velasquez S.L."/>
            <person name="Kruys A."/>
            <person name="Hutchinson M.I."/>
            <person name="Powell A.J."/>
            <person name="Barry K."/>
            <person name="Miller A.N."/>
            <person name="Grigoriev I.V."/>
            <person name="Debuchy R."/>
            <person name="Gladieux P."/>
            <person name="Hiltunen Thoren M."/>
            <person name="Johannesson H."/>
        </authorList>
    </citation>
    <scope>NUCLEOTIDE SEQUENCE</scope>
    <source>
        <strain evidence="1">PSN324</strain>
    </source>
</reference>
<name>A0AAV9HDU4_9PEZI</name>
<keyword evidence="2" id="KW-1185">Reference proteome</keyword>
<comment type="caution">
    <text evidence="1">The sequence shown here is derived from an EMBL/GenBank/DDBJ whole genome shotgun (WGS) entry which is preliminary data.</text>
</comment>
<dbReference type="Proteomes" id="UP001321749">
    <property type="component" value="Unassembled WGS sequence"/>
</dbReference>
<evidence type="ECO:0000313" key="2">
    <source>
        <dbReference type="Proteomes" id="UP001321749"/>
    </source>
</evidence>
<evidence type="ECO:0000313" key="1">
    <source>
        <dbReference type="EMBL" id="KAK4458712.1"/>
    </source>
</evidence>